<dbReference type="SUPFAM" id="SSF56601">
    <property type="entry name" value="beta-lactamase/transpeptidase-like"/>
    <property type="match status" value="1"/>
</dbReference>
<comment type="caution">
    <text evidence="3">The sequence shown here is derived from an EMBL/GenBank/DDBJ whole genome shotgun (WGS) entry which is preliminary data.</text>
</comment>
<dbReference type="InterPro" id="IPR012338">
    <property type="entry name" value="Beta-lactam/transpept-like"/>
</dbReference>
<keyword evidence="1" id="KW-0378">Hydrolase</keyword>
<gene>
    <name evidence="3" type="ORF">CLV82_0521</name>
</gene>
<dbReference type="OrthoDB" id="9805821at2"/>
<dbReference type="EMBL" id="SNYI01000001">
    <property type="protein sequence ID" value="TDQ32688.1"/>
    <property type="molecule type" value="Genomic_DNA"/>
</dbReference>
<dbReference type="Proteomes" id="UP000295468">
    <property type="component" value="Unassembled WGS sequence"/>
</dbReference>
<accession>A0A4R6TUS3</accession>
<dbReference type="PANTHER" id="PTHR43283">
    <property type="entry name" value="BETA-LACTAMASE-RELATED"/>
    <property type="match status" value="1"/>
</dbReference>
<evidence type="ECO:0000313" key="3">
    <source>
        <dbReference type="EMBL" id="TDQ32688.1"/>
    </source>
</evidence>
<sequence length="439" mass="50402">MTKPNSIFWNYILSSILIFLLFFKGSAQEGLAYSTPQKEGLDRELLHAKADSIITNGIKKEAFPGAQVLVAKSGKIIFHEVYGYHTYDSIQKVDKTDLYDLASVTKIMGPLPALMKLVEEGKLDLDAPFSQYWKPWKRRKDKRDITLRELLAHQAGMQPYIVFLNEVLDDGKPKRRFVRSVPSDRFSAQAYDSIFIKNSFSRKMFRKINRSPVKAEKEYLYSGLASLIYPQLIEDLTGDSYEYYLKKHFYLPLGCPSLVYTPERIGFPNAIVPTEFDTLFRHDLTRGWVHDENASLMGGVSGNAGLFGTAMDLGRMMQFYQNFGWLGNEQILQKETVKEFIRVQYPDNDNRRGLGFDKPLLNNSELPLEEAYPAPAASKASFGHSGFTGTFVWADPEKELVFIFLSNRVYPDRSHRMLYELNIRTALHQLFYESQLSSY</sequence>
<evidence type="ECO:0000256" key="1">
    <source>
        <dbReference type="ARBA" id="ARBA00022801"/>
    </source>
</evidence>
<dbReference type="PANTHER" id="PTHR43283:SF11">
    <property type="entry name" value="BETA-LACTAMASE-RELATED DOMAIN-CONTAINING PROTEIN"/>
    <property type="match status" value="1"/>
</dbReference>
<proteinExistence type="predicted"/>
<reference evidence="3 4" key="1">
    <citation type="submission" date="2019-03" db="EMBL/GenBank/DDBJ databases">
        <title>Genomic Encyclopedia of Archaeal and Bacterial Type Strains, Phase II (KMG-II): from individual species to whole genera.</title>
        <authorList>
            <person name="Goeker M."/>
        </authorList>
    </citation>
    <scope>NUCLEOTIDE SEQUENCE [LARGE SCALE GENOMIC DNA]</scope>
    <source>
        <strain evidence="3 4">DSM 18435</strain>
    </source>
</reference>
<evidence type="ECO:0000259" key="2">
    <source>
        <dbReference type="Pfam" id="PF00144"/>
    </source>
</evidence>
<organism evidence="3 4">
    <name type="scientific">Zeaxanthinibacter enoshimensis</name>
    <dbReference type="NCBI Taxonomy" id="392009"/>
    <lineage>
        <taxon>Bacteria</taxon>
        <taxon>Pseudomonadati</taxon>
        <taxon>Bacteroidota</taxon>
        <taxon>Flavobacteriia</taxon>
        <taxon>Flavobacteriales</taxon>
        <taxon>Flavobacteriaceae</taxon>
        <taxon>Zeaxanthinibacter</taxon>
    </lineage>
</organism>
<protein>
    <submittedName>
        <fullName evidence="3">CubicO group peptidase (Beta-lactamase class C family)</fullName>
    </submittedName>
</protein>
<evidence type="ECO:0000313" key="4">
    <source>
        <dbReference type="Proteomes" id="UP000295468"/>
    </source>
</evidence>
<dbReference type="AlphaFoldDB" id="A0A4R6TUS3"/>
<dbReference type="InterPro" id="IPR001466">
    <property type="entry name" value="Beta-lactam-related"/>
</dbReference>
<dbReference type="Pfam" id="PF00144">
    <property type="entry name" value="Beta-lactamase"/>
    <property type="match status" value="1"/>
</dbReference>
<dbReference type="GO" id="GO:0016787">
    <property type="term" value="F:hydrolase activity"/>
    <property type="evidence" value="ECO:0007669"/>
    <property type="project" value="UniProtKB-KW"/>
</dbReference>
<feature type="domain" description="Beta-lactamase-related" evidence="2">
    <location>
        <begin position="51"/>
        <end position="421"/>
    </location>
</feature>
<dbReference type="Gene3D" id="3.40.710.10">
    <property type="entry name" value="DD-peptidase/beta-lactamase superfamily"/>
    <property type="match status" value="1"/>
</dbReference>
<keyword evidence="4" id="KW-1185">Reference proteome</keyword>
<dbReference type="InterPro" id="IPR050789">
    <property type="entry name" value="Diverse_Enzym_Activities"/>
</dbReference>
<name>A0A4R6TUS3_9FLAO</name>